<reference evidence="2" key="1">
    <citation type="journal article" date="2020" name="Stud. Mycol.">
        <title>101 Dothideomycetes genomes: a test case for predicting lifestyles and emergence of pathogens.</title>
        <authorList>
            <person name="Haridas S."/>
            <person name="Albert R."/>
            <person name="Binder M."/>
            <person name="Bloem J."/>
            <person name="Labutti K."/>
            <person name="Salamov A."/>
            <person name="Andreopoulos B."/>
            <person name="Baker S."/>
            <person name="Barry K."/>
            <person name="Bills G."/>
            <person name="Bluhm B."/>
            <person name="Cannon C."/>
            <person name="Castanera R."/>
            <person name="Culley D."/>
            <person name="Daum C."/>
            <person name="Ezra D."/>
            <person name="Gonzalez J."/>
            <person name="Henrissat B."/>
            <person name="Kuo A."/>
            <person name="Liang C."/>
            <person name="Lipzen A."/>
            <person name="Lutzoni F."/>
            <person name="Magnuson J."/>
            <person name="Mondo S."/>
            <person name="Nolan M."/>
            <person name="Ohm R."/>
            <person name="Pangilinan J."/>
            <person name="Park H.-J."/>
            <person name="Ramirez L."/>
            <person name="Alfaro M."/>
            <person name="Sun H."/>
            <person name="Tritt A."/>
            <person name="Yoshinaga Y."/>
            <person name="Zwiers L.-H."/>
            <person name="Turgeon B."/>
            <person name="Goodwin S."/>
            <person name="Spatafora J."/>
            <person name="Crous P."/>
            <person name="Grigoriev I."/>
        </authorList>
    </citation>
    <scope>NUCLEOTIDE SEQUENCE</scope>
    <source>
        <strain evidence="2">SCOH1-5</strain>
    </source>
</reference>
<dbReference type="InterPro" id="IPR029058">
    <property type="entry name" value="AB_hydrolase_fold"/>
</dbReference>
<dbReference type="OrthoDB" id="190201at2759"/>
<evidence type="ECO:0000313" key="3">
    <source>
        <dbReference type="Proteomes" id="UP000799539"/>
    </source>
</evidence>
<dbReference type="PRINTS" id="PR00111">
    <property type="entry name" value="ABHYDROLASE"/>
</dbReference>
<evidence type="ECO:0000313" key="2">
    <source>
        <dbReference type="EMBL" id="KAF2215935.1"/>
    </source>
</evidence>
<sequence>MAEKIIYIDGIEYYTLQEKPSASQHNANPPVLLCHALMSNLHMWDSTVKALNRASYTTIRFDHLGHNKTLPPHNLKASFHMDDIARHMRQLVVSVTGQPKVKAVIGCSIGGVLALRYAILYPNDVENIISIAAPGIAAPVKAHKLWSQRIMQFEKDVTDGSDVLCRQTVERWFPGSRARDVDVRERALPLVKTCSLSGYRILADTIRDYDYEADVGKVEAKTLIVAGSEDGAASSDDLRGLSGKIAGAEYVCMDGAGHLPPMHMPEEFEELMLRFLGNAGKERV</sequence>
<protein>
    <recommendedName>
        <fullName evidence="1">AB hydrolase-1 domain-containing protein</fullName>
    </recommendedName>
</protein>
<gene>
    <name evidence="2" type="ORF">CERZMDRAFT_94322</name>
</gene>
<dbReference type="AlphaFoldDB" id="A0A6A6FR24"/>
<dbReference type="EMBL" id="ML992665">
    <property type="protein sequence ID" value="KAF2215935.1"/>
    <property type="molecule type" value="Genomic_DNA"/>
</dbReference>
<evidence type="ECO:0000259" key="1">
    <source>
        <dbReference type="Pfam" id="PF00561"/>
    </source>
</evidence>
<dbReference type="Proteomes" id="UP000799539">
    <property type="component" value="Unassembled WGS sequence"/>
</dbReference>
<dbReference type="PANTHER" id="PTHR43798">
    <property type="entry name" value="MONOACYLGLYCEROL LIPASE"/>
    <property type="match status" value="1"/>
</dbReference>
<feature type="domain" description="AB hydrolase-1" evidence="1">
    <location>
        <begin position="29"/>
        <end position="260"/>
    </location>
</feature>
<dbReference type="Pfam" id="PF00561">
    <property type="entry name" value="Abhydrolase_1"/>
    <property type="match status" value="1"/>
</dbReference>
<keyword evidence="3" id="KW-1185">Reference proteome</keyword>
<proteinExistence type="predicted"/>
<dbReference type="InterPro" id="IPR000073">
    <property type="entry name" value="AB_hydrolase_1"/>
</dbReference>
<organism evidence="2 3">
    <name type="scientific">Cercospora zeae-maydis SCOH1-5</name>
    <dbReference type="NCBI Taxonomy" id="717836"/>
    <lineage>
        <taxon>Eukaryota</taxon>
        <taxon>Fungi</taxon>
        <taxon>Dikarya</taxon>
        <taxon>Ascomycota</taxon>
        <taxon>Pezizomycotina</taxon>
        <taxon>Dothideomycetes</taxon>
        <taxon>Dothideomycetidae</taxon>
        <taxon>Mycosphaerellales</taxon>
        <taxon>Mycosphaerellaceae</taxon>
        <taxon>Cercospora</taxon>
    </lineage>
</organism>
<accession>A0A6A6FR24</accession>
<dbReference type="Gene3D" id="3.40.50.1820">
    <property type="entry name" value="alpha/beta hydrolase"/>
    <property type="match status" value="1"/>
</dbReference>
<dbReference type="InterPro" id="IPR050266">
    <property type="entry name" value="AB_hydrolase_sf"/>
</dbReference>
<name>A0A6A6FR24_9PEZI</name>
<dbReference type="SUPFAM" id="SSF53474">
    <property type="entry name" value="alpha/beta-Hydrolases"/>
    <property type="match status" value="1"/>
</dbReference>